<dbReference type="SUPFAM" id="SSF53098">
    <property type="entry name" value="Ribonuclease H-like"/>
    <property type="match status" value="1"/>
</dbReference>
<dbReference type="GO" id="GO:0003676">
    <property type="term" value="F:nucleic acid binding"/>
    <property type="evidence" value="ECO:0007669"/>
    <property type="project" value="InterPro"/>
</dbReference>
<reference evidence="2 3" key="1">
    <citation type="submission" date="2024-03" db="EMBL/GenBank/DDBJ databases">
        <authorList>
            <person name="Martinez-Hernandez J."/>
        </authorList>
    </citation>
    <scope>NUCLEOTIDE SEQUENCE [LARGE SCALE GENOMIC DNA]</scope>
</reference>
<dbReference type="GO" id="GO:0004523">
    <property type="term" value="F:RNA-DNA hybrid ribonuclease activity"/>
    <property type="evidence" value="ECO:0007669"/>
    <property type="project" value="InterPro"/>
</dbReference>
<dbReference type="PANTHER" id="PTHR47723">
    <property type="entry name" value="OS05G0353850 PROTEIN"/>
    <property type="match status" value="1"/>
</dbReference>
<dbReference type="InterPro" id="IPR053151">
    <property type="entry name" value="RNase_H-like"/>
</dbReference>
<evidence type="ECO:0000259" key="1">
    <source>
        <dbReference type="PROSITE" id="PS50879"/>
    </source>
</evidence>
<dbReference type="PROSITE" id="PS50879">
    <property type="entry name" value="RNASE_H_1"/>
    <property type="match status" value="1"/>
</dbReference>
<dbReference type="PANTHER" id="PTHR47723:SF19">
    <property type="entry name" value="POLYNUCLEOTIDYL TRANSFERASE, RIBONUCLEASE H-LIKE SUPERFAMILY PROTEIN"/>
    <property type="match status" value="1"/>
</dbReference>
<accession>A0AAV1VQG6</accession>
<feature type="domain" description="RNase H type-1" evidence="1">
    <location>
        <begin position="89"/>
        <end position="219"/>
    </location>
</feature>
<gene>
    <name evidence="2" type="ORF">LLUT_LOCUS300</name>
</gene>
<dbReference type="InterPro" id="IPR002156">
    <property type="entry name" value="RNaseH_domain"/>
</dbReference>
<dbReference type="Proteomes" id="UP001497480">
    <property type="component" value="Unassembled WGS sequence"/>
</dbReference>
<organism evidence="2 3">
    <name type="scientific">Lupinus luteus</name>
    <name type="common">European yellow lupine</name>
    <dbReference type="NCBI Taxonomy" id="3873"/>
    <lineage>
        <taxon>Eukaryota</taxon>
        <taxon>Viridiplantae</taxon>
        <taxon>Streptophyta</taxon>
        <taxon>Embryophyta</taxon>
        <taxon>Tracheophyta</taxon>
        <taxon>Spermatophyta</taxon>
        <taxon>Magnoliopsida</taxon>
        <taxon>eudicotyledons</taxon>
        <taxon>Gunneridae</taxon>
        <taxon>Pentapetalae</taxon>
        <taxon>rosids</taxon>
        <taxon>fabids</taxon>
        <taxon>Fabales</taxon>
        <taxon>Fabaceae</taxon>
        <taxon>Papilionoideae</taxon>
        <taxon>50 kb inversion clade</taxon>
        <taxon>genistoids sensu lato</taxon>
        <taxon>core genistoids</taxon>
        <taxon>Genisteae</taxon>
        <taxon>Lupinus</taxon>
    </lineage>
</organism>
<name>A0AAV1VQG6_LUPLU</name>
<dbReference type="EMBL" id="CAXHTB010000001">
    <property type="protein sequence ID" value="CAL0299240.1"/>
    <property type="molecule type" value="Genomic_DNA"/>
</dbReference>
<evidence type="ECO:0000313" key="2">
    <source>
        <dbReference type="EMBL" id="CAL0299240.1"/>
    </source>
</evidence>
<proteinExistence type="predicted"/>
<dbReference type="Pfam" id="PF13456">
    <property type="entry name" value="RVT_3"/>
    <property type="match status" value="1"/>
</dbReference>
<dbReference type="Gene3D" id="3.30.420.10">
    <property type="entry name" value="Ribonuclease H-like superfamily/Ribonuclease H"/>
    <property type="match status" value="1"/>
</dbReference>
<protein>
    <recommendedName>
        <fullName evidence="1">RNase H type-1 domain-containing protein</fullName>
    </recommendedName>
</protein>
<evidence type="ECO:0000313" key="3">
    <source>
        <dbReference type="Proteomes" id="UP001497480"/>
    </source>
</evidence>
<comment type="caution">
    <text evidence="2">The sequence shown here is derived from an EMBL/GenBank/DDBJ whole genome shotgun (WGS) entry which is preliminary data.</text>
</comment>
<dbReference type="InterPro" id="IPR012337">
    <property type="entry name" value="RNaseH-like_sf"/>
</dbReference>
<dbReference type="InterPro" id="IPR044730">
    <property type="entry name" value="RNase_H-like_dom_plant"/>
</dbReference>
<dbReference type="AlphaFoldDB" id="A0AAV1VQG6"/>
<dbReference type="CDD" id="cd06222">
    <property type="entry name" value="RNase_H_like"/>
    <property type="match status" value="1"/>
</dbReference>
<sequence length="250" mass="28154">MRFNSINFYINGDALTWVKDNCIHSGNSFLATLWWSWRSRNMSCLDNNNLSLHSICFQALRLKNDLDLGFPSPPNATPIPRMVHWSRPNFPYLALNVDGSSLGNPGPSSFGGILRDHTGRFIFSYSGSIGISNNLKVELSTVHQGLKLCWNRGIKKLICWSDSLDIVSLINNTATTTHIYSSLILVIRDLITLDWDIKLLHTLREGNACADFLAKLGVANTIHLVIYDSPHHELESMLLVDAMETPFVRR</sequence>
<dbReference type="InterPro" id="IPR036397">
    <property type="entry name" value="RNaseH_sf"/>
</dbReference>
<keyword evidence="3" id="KW-1185">Reference proteome</keyword>